<evidence type="ECO:0008006" key="6">
    <source>
        <dbReference type="Google" id="ProtNLM"/>
    </source>
</evidence>
<keyword evidence="2" id="KW-0472">Membrane</keyword>
<keyword evidence="5" id="KW-1185">Reference proteome</keyword>
<evidence type="ECO:0000313" key="4">
    <source>
        <dbReference type="EMBL" id="RPB28560.1"/>
    </source>
</evidence>
<proteinExistence type="predicted"/>
<sequence length="159" mass="16730">MFNRSTFFAALFVLLGFTFRFSSATPPACVLACVNEQEEVYNYEDVCKTNVADVAACLKKVCDSAMYDDAITSYKASCKEANYNVVIPTAIPSSTSAAKTTGSSSTRTGSSTPTYTSTSTSTTSNSTATGKANNENSASTVYYNSILALIVVFATAAAL</sequence>
<protein>
    <recommendedName>
        <fullName evidence="6">Extracellular membrane protein CFEM domain-containing protein</fullName>
    </recommendedName>
</protein>
<organism evidence="4 5">
    <name type="scientific">Terfezia boudieri ATCC MYA-4762</name>
    <dbReference type="NCBI Taxonomy" id="1051890"/>
    <lineage>
        <taxon>Eukaryota</taxon>
        <taxon>Fungi</taxon>
        <taxon>Dikarya</taxon>
        <taxon>Ascomycota</taxon>
        <taxon>Pezizomycotina</taxon>
        <taxon>Pezizomycetes</taxon>
        <taxon>Pezizales</taxon>
        <taxon>Pezizaceae</taxon>
        <taxon>Terfezia</taxon>
    </lineage>
</organism>
<reference evidence="4 5" key="1">
    <citation type="journal article" date="2018" name="Nat. Ecol. Evol.">
        <title>Pezizomycetes genomes reveal the molecular basis of ectomycorrhizal truffle lifestyle.</title>
        <authorList>
            <person name="Murat C."/>
            <person name="Payen T."/>
            <person name="Noel B."/>
            <person name="Kuo A."/>
            <person name="Morin E."/>
            <person name="Chen J."/>
            <person name="Kohler A."/>
            <person name="Krizsan K."/>
            <person name="Balestrini R."/>
            <person name="Da Silva C."/>
            <person name="Montanini B."/>
            <person name="Hainaut M."/>
            <person name="Levati E."/>
            <person name="Barry K.W."/>
            <person name="Belfiori B."/>
            <person name="Cichocki N."/>
            <person name="Clum A."/>
            <person name="Dockter R.B."/>
            <person name="Fauchery L."/>
            <person name="Guy J."/>
            <person name="Iotti M."/>
            <person name="Le Tacon F."/>
            <person name="Lindquist E.A."/>
            <person name="Lipzen A."/>
            <person name="Malagnac F."/>
            <person name="Mello A."/>
            <person name="Molinier V."/>
            <person name="Miyauchi S."/>
            <person name="Poulain J."/>
            <person name="Riccioni C."/>
            <person name="Rubini A."/>
            <person name="Sitrit Y."/>
            <person name="Splivallo R."/>
            <person name="Traeger S."/>
            <person name="Wang M."/>
            <person name="Zifcakova L."/>
            <person name="Wipf D."/>
            <person name="Zambonelli A."/>
            <person name="Paolocci F."/>
            <person name="Nowrousian M."/>
            <person name="Ottonello S."/>
            <person name="Baldrian P."/>
            <person name="Spatafora J.W."/>
            <person name="Henrissat B."/>
            <person name="Nagy L.G."/>
            <person name="Aury J.M."/>
            <person name="Wincker P."/>
            <person name="Grigoriev I.V."/>
            <person name="Bonfante P."/>
            <person name="Martin F.M."/>
        </authorList>
    </citation>
    <scope>NUCLEOTIDE SEQUENCE [LARGE SCALE GENOMIC DNA]</scope>
    <source>
        <strain evidence="4 5">ATCC MYA-4762</strain>
    </source>
</reference>
<feature type="signal peptide" evidence="3">
    <location>
        <begin position="1"/>
        <end position="24"/>
    </location>
</feature>
<keyword evidence="2" id="KW-1133">Transmembrane helix</keyword>
<evidence type="ECO:0000256" key="3">
    <source>
        <dbReference type="SAM" id="SignalP"/>
    </source>
</evidence>
<feature type="transmembrane region" description="Helical" evidence="2">
    <location>
        <begin position="141"/>
        <end position="158"/>
    </location>
</feature>
<dbReference type="AlphaFoldDB" id="A0A3N4M0G9"/>
<name>A0A3N4M0G9_9PEZI</name>
<gene>
    <name evidence="4" type="ORF">L211DRAFT_833530</name>
</gene>
<dbReference type="Proteomes" id="UP000267821">
    <property type="component" value="Unassembled WGS sequence"/>
</dbReference>
<dbReference type="EMBL" id="ML121529">
    <property type="protein sequence ID" value="RPB28560.1"/>
    <property type="molecule type" value="Genomic_DNA"/>
</dbReference>
<keyword evidence="2" id="KW-0812">Transmembrane</keyword>
<dbReference type="InParanoid" id="A0A3N4M0G9"/>
<evidence type="ECO:0000256" key="1">
    <source>
        <dbReference type="SAM" id="MobiDB-lite"/>
    </source>
</evidence>
<keyword evidence="3" id="KW-0732">Signal</keyword>
<dbReference type="STRING" id="1051890.A0A3N4M0G9"/>
<feature type="compositionally biased region" description="Low complexity" evidence="1">
    <location>
        <begin position="94"/>
        <end position="130"/>
    </location>
</feature>
<dbReference type="OrthoDB" id="4776947at2759"/>
<accession>A0A3N4M0G9</accession>
<evidence type="ECO:0000256" key="2">
    <source>
        <dbReference type="SAM" id="Phobius"/>
    </source>
</evidence>
<feature type="region of interest" description="Disordered" evidence="1">
    <location>
        <begin position="94"/>
        <end position="132"/>
    </location>
</feature>
<feature type="chain" id="PRO_5018030400" description="Extracellular membrane protein CFEM domain-containing protein" evidence="3">
    <location>
        <begin position="25"/>
        <end position="159"/>
    </location>
</feature>
<evidence type="ECO:0000313" key="5">
    <source>
        <dbReference type="Proteomes" id="UP000267821"/>
    </source>
</evidence>